<name>A0A176VIN9_MARPO</name>
<protein>
    <recommendedName>
        <fullName evidence="7">Vacuolar protein 8</fullName>
    </recommendedName>
</protein>
<evidence type="ECO:0000313" key="9">
    <source>
        <dbReference type="EMBL" id="OAE19795.1"/>
    </source>
</evidence>
<keyword evidence="4" id="KW-0677">Repeat</keyword>
<dbReference type="SMART" id="SM00185">
    <property type="entry name" value="ARM"/>
    <property type="match status" value="3"/>
</dbReference>
<evidence type="ECO:0000256" key="6">
    <source>
        <dbReference type="ARBA" id="ARBA00023288"/>
    </source>
</evidence>
<keyword evidence="10" id="KW-1185">Reference proteome</keyword>
<organism evidence="9 10">
    <name type="scientific">Marchantia polymorpha subsp. ruderalis</name>
    <dbReference type="NCBI Taxonomy" id="1480154"/>
    <lineage>
        <taxon>Eukaryota</taxon>
        <taxon>Viridiplantae</taxon>
        <taxon>Streptophyta</taxon>
        <taxon>Embryophyta</taxon>
        <taxon>Marchantiophyta</taxon>
        <taxon>Marchantiopsida</taxon>
        <taxon>Marchantiidae</taxon>
        <taxon>Marchantiales</taxon>
        <taxon>Marchantiaceae</taxon>
        <taxon>Marchantia</taxon>
    </lineage>
</organism>
<keyword evidence="5 8" id="KW-0472">Membrane</keyword>
<dbReference type="InterPro" id="IPR011989">
    <property type="entry name" value="ARM-like"/>
</dbReference>
<dbReference type="EMBL" id="LVLJ01003777">
    <property type="protein sequence ID" value="OAE19795.1"/>
    <property type="molecule type" value="Genomic_DNA"/>
</dbReference>
<evidence type="ECO:0000256" key="8">
    <source>
        <dbReference type="SAM" id="Phobius"/>
    </source>
</evidence>
<reference evidence="9" key="1">
    <citation type="submission" date="2016-03" db="EMBL/GenBank/DDBJ databases">
        <title>Mechanisms controlling the formation of the plant cell surface in tip-growing cells are functionally conserved among land plants.</title>
        <authorList>
            <person name="Honkanen S."/>
            <person name="Jones V.A."/>
            <person name="Morieri G."/>
            <person name="Champion C."/>
            <person name="Hetherington A.J."/>
            <person name="Kelly S."/>
            <person name="Saint-Marcoux D."/>
            <person name="Proust H."/>
            <person name="Prescott H."/>
            <person name="Dolan L."/>
        </authorList>
    </citation>
    <scope>NUCLEOTIDE SEQUENCE [LARGE SCALE GENOMIC DNA]</scope>
    <source>
        <tissue evidence="9">Whole gametophyte</tissue>
    </source>
</reference>
<keyword evidence="6" id="KW-0449">Lipoprotein</keyword>
<evidence type="ECO:0000256" key="4">
    <source>
        <dbReference type="ARBA" id="ARBA00022737"/>
    </source>
</evidence>
<comment type="subcellular location">
    <subcellularLocation>
        <location evidence="1">Vacuole membrane</location>
        <topology evidence="1">Lipid-anchor</topology>
    </subcellularLocation>
</comment>
<dbReference type="GO" id="GO:0043495">
    <property type="term" value="F:protein-membrane adaptor activity"/>
    <property type="evidence" value="ECO:0007669"/>
    <property type="project" value="InterPro"/>
</dbReference>
<evidence type="ECO:0000256" key="5">
    <source>
        <dbReference type="ARBA" id="ARBA00023136"/>
    </source>
</evidence>
<dbReference type="PANTHER" id="PTHR47249">
    <property type="entry name" value="VACUOLAR PROTEIN 8"/>
    <property type="match status" value="1"/>
</dbReference>
<dbReference type="InterPro" id="IPR016024">
    <property type="entry name" value="ARM-type_fold"/>
</dbReference>
<accession>A0A176VIN9</accession>
<dbReference type="AlphaFoldDB" id="A0A176VIN9"/>
<evidence type="ECO:0000256" key="1">
    <source>
        <dbReference type="ARBA" id="ARBA00004592"/>
    </source>
</evidence>
<dbReference type="InterPro" id="IPR000225">
    <property type="entry name" value="Armadillo"/>
</dbReference>
<dbReference type="GO" id="GO:0071562">
    <property type="term" value="P:nucleus-vacuole junction assembly"/>
    <property type="evidence" value="ECO:0007669"/>
    <property type="project" value="InterPro"/>
</dbReference>
<comment type="caution">
    <text evidence="9">The sequence shown here is derived from an EMBL/GenBank/DDBJ whole genome shotgun (WGS) entry which is preliminary data.</text>
</comment>
<gene>
    <name evidence="9" type="ORF">AXG93_1995s1000</name>
</gene>
<comment type="similarity">
    <text evidence="2">Belongs to the beta-catenin family.</text>
</comment>
<dbReference type="SUPFAM" id="SSF48371">
    <property type="entry name" value="ARM repeat"/>
    <property type="match status" value="1"/>
</dbReference>
<keyword evidence="8" id="KW-0812">Transmembrane</keyword>
<evidence type="ECO:0000256" key="7">
    <source>
        <dbReference type="ARBA" id="ARBA00026209"/>
    </source>
</evidence>
<evidence type="ECO:0000256" key="3">
    <source>
        <dbReference type="ARBA" id="ARBA00022554"/>
    </source>
</evidence>
<feature type="transmembrane region" description="Helical" evidence="8">
    <location>
        <begin position="198"/>
        <end position="217"/>
    </location>
</feature>
<dbReference type="Gene3D" id="1.25.10.10">
    <property type="entry name" value="Leucine-rich Repeat Variant"/>
    <property type="match status" value="2"/>
</dbReference>
<keyword evidence="3" id="KW-0926">Vacuole</keyword>
<keyword evidence="8" id="KW-1133">Transmembrane helix</keyword>
<dbReference type="InterPro" id="IPR045156">
    <property type="entry name" value="Vac8"/>
</dbReference>
<dbReference type="GO" id="GO:0005774">
    <property type="term" value="C:vacuolar membrane"/>
    <property type="evidence" value="ECO:0007669"/>
    <property type="project" value="UniProtKB-SubCell"/>
</dbReference>
<dbReference type="Proteomes" id="UP000077202">
    <property type="component" value="Unassembled WGS sequence"/>
</dbReference>
<sequence>MDQGPDEGEKKDFQQHLKPPGWKAAWEQAQEAVLPSKETKRAANNLVWCEQAQQSMGWLLLTQIGVLLGSFGQLMSQSVCLSSWGIFTLEAILKYLRSWAHSLYFRDVPCAIVALHDNNHEIASASLRKFGRFVLVGTLCELPLYAYYVKTTVKFWHANRYCYHEGAACTEGTTRLIEMLMIAMVIACLHWFSSLVTVGAFIYAMGMGIGACLPRCLSRLFRKRDEKDRLMCLTWWVHLARHRHLSAVVASAQPSDCGLPGHWFKSKKELFSIVEECDKGDHVHLDTSRLLWVSQEMALRALISLAKQKKLDGDDDFPLLMRVVRDGRTEFCRGLAATAIAVLTTQPDVLPVDRLIKAVVPLKRLARSEAVEHVEVALGALLNASLHENSHEKIIVPILESNEFGSRFMSCLIKHADIGHTTLCQELAVGLLSRLVGSTKGKSARTALMSYKDEQGVVRGVQLCTDLIKHGATSPIKAGGAAVLAEIAYLEDSELRGQLASDPHIEECIEALVKALEAEQTIAFSAVKALCSLAYNNQEVIATIVKAGGISSLVKLLSNDQIPRDEDKRSTVTPVKPHLEEDDRSHVVRSDAARALGILASNNSEHQRRITEEGAIPLLTTLMASKIPKVQVQALAALSGLSFQNQSIMDTFGIGKFFKKLMIVLRSNEDHESMAEAIVEEVARVTINLIERNESNRLEALSQGVKEQLRDCKDRNKPDGRAMQTVEEALNILSGKQLT</sequence>
<evidence type="ECO:0000256" key="2">
    <source>
        <dbReference type="ARBA" id="ARBA00005462"/>
    </source>
</evidence>
<proteinExistence type="inferred from homology"/>
<dbReference type="PANTHER" id="PTHR47249:SF1">
    <property type="entry name" value="VACUOLAR PROTEIN 8"/>
    <property type="match status" value="1"/>
</dbReference>
<evidence type="ECO:0000313" key="10">
    <source>
        <dbReference type="Proteomes" id="UP000077202"/>
    </source>
</evidence>